<organism evidence="1">
    <name type="scientific">Oryza nivara</name>
    <name type="common">Indian wild rice</name>
    <name type="synonym">Oryza sativa f. spontanea</name>
    <dbReference type="NCBI Taxonomy" id="4536"/>
    <lineage>
        <taxon>Eukaryota</taxon>
        <taxon>Viridiplantae</taxon>
        <taxon>Streptophyta</taxon>
        <taxon>Embryophyta</taxon>
        <taxon>Tracheophyta</taxon>
        <taxon>Spermatophyta</taxon>
        <taxon>Magnoliopsida</taxon>
        <taxon>Liliopsida</taxon>
        <taxon>Poales</taxon>
        <taxon>Poaceae</taxon>
        <taxon>BOP clade</taxon>
        <taxon>Oryzoideae</taxon>
        <taxon>Oryzeae</taxon>
        <taxon>Oryzinae</taxon>
        <taxon>Oryza</taxon>
    </lineage>
</organism>
<dbReference type="Proteomes" id="UP000006591">
    <property type="component" value="Chromosome 1"/>
</dbReference>
<keyword evidence="2" id="KW-1185">Reference proteome</keyword>
<name>A0A0E0FWC5_ORYNI</name>
<evidence type="ECO:0000313" key="1">
    <source>
        <dbReference type="EnsemblPlants" id="ONIVA01G43660.1"/>
    </source>
</evidence>
<protein>
    <submittedName>
        <fullName evidence="1">Uncharacterized protein</fullName>
    </submittedName>
</protein>
<reference evidence="1" key="2">
    <citation type="submission" date="2018-04" db="EMBL/GenBank/DDBJ databases">
        <title>OnivRS2 (Oryza nivara Reference Sequence Version 2).</title>
        <authorList>
            <person name="Zhang J."/>
            <person name="Kudrna D."/>
            <person name="Lee S."/>
            <person name="Talag J."/>
            <person name="Rajasekar S."/>
            <person name="Welchert J."/>
            <person name="Hsing Y.-I."/>
            <person name="Wing R.A."/>
        </authorList>
    </citation>
    <scope>NUCLEOTIDE SEQUENCE [LARGE SCALE GENOMIC DNA]</scope>
</reference>
<dbReference type="HOGENOM" id="CLU_1654974_0_0_1"/>
<dbReference type="EnsemblPlants" id="ONIVA01G43660.1">
    <property type="protein sequence ID" value="ONIVA01G43660.1"/>
    <property type="gene ID" value="ONIVA01G43660"/>
</dbReference>
<sequence length="160" mass="18118">MTNANLYLCWPAGLKLTPTVQHSLMHLDLFSYGLKPTEYSPRRRHAPLLGDLGWVSPLIDLGWAKQQTEKDLNYPMSITRAPCADDATFQFWHAGHAPTTHSRRARARRRAAATRPGSSVATAIHRITVALDLTYIVLFVAMDFELERSTLLLHNQHYPN</sequence>
<dbReference type="Gramene" id="ONIVA01G43660.1">
    <property type="protein sequence ID" value="ONIVA01G43660.1"/>
    <property type="gene ID" value="ONIVA01G43660"/>
</dbReference>
<evidence type="ECO:0000313" key="2">
    <source>
        <dbReference type="Proteomes" id="UP000006591"/>
    </source>
</evidence>
<reference evidence="1" key="1">
    <citation type="submission" date="2015-04" db="UniProtKB">
        <authorList>
            <consortium name="EnsemblPlants"/>
        </authorList>
    </citation>
    <scope>IDENTIFICATION</scope>
    <source>
        <strain evidence="1">SL10</strain>
    </source>
</reference>
<dbReference type="AlphaFoldDB" id="A0A0E0FWC5"/>
<accession>A0A0E0FWC5</accession>
<proteinExistence type="predicted"/>